<dbReference type="InterPro" id="IPR010140">
    <property type="entry name" value="Histidinol_P_phosphatase_HisJ"/>
</dbReference>
<comment type="pathway">
    <text evidence="1 8">Amino-acid biosynthesis; L-histidine biosynthesis; L-histidine from 5-phospho-alpha-D-ribose 1-diphosphate: step 8/9.</text>
</comment>
<dbReference type="InterPro" id="IPR016195">
    <property type="entry name" value="Pol/histidinol_Pase-like"/>
</dbReference>
<comment type="caution">
    <text evidence="10">The sequence shown here is derived from an EMBL/GenBank/DDBJ whole genome shotgun (WGS) entry which is preliminary data.</text>
</comment>
<dbReference type="InterPro" id="IPR004013">
    <property type="entry name" value="PHP_dom"/>
</dbReference>
<evidence type="ECO:0000313" key="11">
    <source>
        <dbReference type="Proteomes" id="UP000245938"/>
    </source>
</evidence>
<evidence type="ECO:0000256" key="3">
    <source>
        <dbReference type="ARBA" id="ARBA00013085"/>
    </source>
</evidence>
<evidence type="ECO:0000256" key="5">
    <source>
        <dbReference type="ARBA" id="ARBA00022801"/>
    </source>
</evidence>
<dbReference type="GO" id="GO:0000105">
    <property type="term" value="P:L-histidine biosynthetic process"/>
    <property type="evidence" value="ECO:0007669"/>
    <property type="project" value="UniProtKB-UniRule"/>
</dbReference>
<dbReference type="EMBL" id="QFVR01000004">
    <property type="protein sequence ID" value="PWI26225.1"/>
    <property type="molecule type" value="Genomic_DNA"/>
</dbReference>
<organism evidence="10 11">
    <name type="scientific">Kurthia sibirica</name>
    <dbReference type="NCBI Taxonomy" id="202750"/>
    <lineage>
        <taxon>Bacteria</taxon>
        <taxon>Bacillati</taxon>
        <taxon>Bacillota</taxon>
        <taxon>Bacilli</taxon>
        <taxon>Bacillales</taxon>
        <taxon>Caryophanaceae</taxon>
        <taxon>Kurthia</taxon>
    </lineage>
</organism>
<dbReference type="Gene3D" id="3.20.20.140">
    <property type="entry name" value="Metal-dependent hydrolases"/>
    <property type="match status" value="1"/>
</dbReference>
<evidence type="ECO:0000259" key="9">
    <source>
        <dbReference type="Pfam" id="PF02811"/>
    </source>
</evidence>
<dbReference type="Pfam" id="PF02811">
    <property type="entry name" value="PHP"/>
    <property type="match status" value="1"/>
</dbReference>
<gene>
    <name evidence="10" type="ORF">DEX24_04680</name>
</gene>
<dbReference type="UniPathway" id="UPA00031">
    <property type="reaction ID" value="UER00013"/>
</dbReference>
<name>A0A2U3AP51_9BACL</name>
<dbReference type="RefSeq" id="WP_109305248.1">
    <property type="nucleotide sequence ID" value="NZ_BJUF01000075.1"/>
</dbReference>
<evidence type="ECO:0000256" key="6">
    <source>
        <dbReference type="ARBA" id="ARBA00023102"/>
    </source>
</evidence>
<comment type="similarity">
    <text evidence="2 8">Belongs to the PHP hydrolase family. HisK subfamily.</text>
</comment>
<accession>A0A2U3AP51</accession>
<dbReference type="Proteomes" id="UP000245938">
    <property type="component" value="Unassembled WGS sequence"/>
</dbReference>
<dbReference type="GO" id="GO:0004401">
    <property type="term" value="F:histidinol-phosphatase activity"/>
    <property type="evidence" value="ECO:0007669"/>
    <property type="project" value="UniProtKB-UniRule"/>
</dbReference>
<evidence type="ECO:0000256" key="4">
    <source>
        <dbReference type="ARBA" id="ARBA00022605"/>
    </source>
</evidence>
<dbReference type="NCBIfam" id="NF005996">
    <property type="entry name" value="PRK08123.1"/>
    <property type="match status" value="1"/>
</dbReference>
<dbReference type="SUPFAM" id="SSF89550">
    <property type="entry name" value="PHP domain-like"/>
    <property type="match status" value="1"/>
</dbReference>
<dbReference type="PANTHER" id="PTHR21039">
    <property type="entry name" value="HISTIDINOL PHOSPHATASE-RELATED"/>
    <property type="match status" value="1"/>
</dbReference>
<proteinExistence type="inferred from homology"/>
<reference evidence="10 11" key="1">
    <citation type="submission" date="2018-05" db="EMBL/GenBank/DDBJ databases">
        <title>Kurthia sibirica genome sequence.</title>
        <authorList>
            <person name="Maclea K.S."/>
            <person name="Goen A.E."/>
        </authorList>
    </citation>
    <scope>NUCLEOTIDE SEQUENCE [LARGE SCALE GENOMIC DNA]</scope>
    <source>
        <strain evidence="10 11">ATCC 49154</strain>
    </source>
</reference>
<dbReference type="GO" id="GO:0005737">
    <property type="term" value="C:cytoplasm"/>
    <property type="evidence" value="ECO:0007669"/>
    <property type="project" value="TreeGrafter"/>
</dbReference>
<dbReference type="EC" id="3.1.3.15" evidence="3 8"/>
<keyword evidence="11" id="KW-1185">Reference proteome</keyword>
<keyword evidence="6 8" id="KW-0368">Histidine biosynthesis</keyword>
<dbReference type="OrthoDB" id="9775255at2"/>
<evidence type="ECO:0000256" key="2">
    <source>
        <dbReference type="ARBA" id="ARBA00009152"/>
    </source>
</evidence>
<sequence length="266" mass="30716">MIRDAHIHSPFCPHGTTDSFESYIEKAISHGLTDITFTEHAPMPKGFIDPTPQKDSGMREEDVLPYIEKIQALQQQYKEHIHIRVGFEIDYIAGFEQQTKEWLNHYGPFIDDSILSVHFLLHDDQYVCIDYSDDVFIDFASKIGGVQNIYTLYYNSIKASILADLGFFKPKRIGHPTLVHKFQLAHNEAIDDRHAVEEVLHMMAQQQLELDVNSAGYAKKFCKEPYPPLTYFKLIKALNIPIIFGSDAHQAQDLLQYSEYLQPYFD</sequence>
<evidence type="ECO:0000256" key="8">
    <source>
        <dbReference type="RuleBase" id="RU366003"/>
    </source>
</evidence>
<comment type="catalytic activity">
    <reaction evidence="7 8">
        <text>L-histidinol phosphate + H2O = L-histidinol + phosphate</text>
        <dbReference type="Rhea" id="RHEA:14465"/>
        <dbReference type="ChEBI" id="CHEBI:15377"/>
        <dbReference type="ChEBI" id="CHEBI:43474"/>
        <dbReference type="ChEBI" id="CHEBI:57699"/>
        <dbReference type="ChEBI" id="CHEBI:57980"/>
        <dbReference type="EC" id="3.1.3.15"/>
    </reaction>
</comment>
<evidence type="ECO:0000256" key="7">
    <source>
        <dbReference type="ARBA" id="ARBA00049158"/>
    </source>
</evidence>
<protein>
    <recommendedName>
        <fullName evidence="3 8">Histidinol-phosphatase</fullName>
        <shortName evidence="8">HolPase</shortName>
        <ecNumber evidence="3 8">3.1.3.15</ecNumber>
    </recommendedName>
</protein>
<evidence type="ECO:0000313" key="10">
    <source>
        <dbReference type="EMBL" id="PWI26225.1"/>
    </source>
</evidence>
<dbReference type="NCBIfam" id="TIGR01856">
    <property type="entry name" value="hisJ_fam"/>
    <property type="match status" value="1"/>
</dbReference>
<feature type="domain" description="PHP" evidence="9">
    <location>
        <begin position="4"/>
        <end position="214"/>
    </location>
</feature>
<dbReference type="CDD" id="cd12110">
    <property type="entry name" value="PHP_HisPPase_Hisj_like"/>
    <property type="match status" value="1"/>
</dbReference>
<keyword evidence="5 8" id="KW-0378">Hydrolase</keyword>
<dbReference type="AlphaFoldDB" id="A0A2U3AP51"/>
<evidence type="ECO:0000256" key="1">
    <source>
        <dbReference type="ARBA" id="ARBA00004970"/>
    </source>
</evidence>
<dbReference type="PANTHER" id="PTHR21039:SF0">
    <property type="entry name" value="HISTIDINOL-PHOSPHATASE"/>
    <property type="match status" value="1"/>
</dbReference>
<keyword evidence="4 8" id="KW-0028">Amino-acid biosynthesis</keyword>